<sequence length="199" mass="23513">MSLSTQLVTMLSMIAGGLSTGVMLDTFRRFSPYWRNRKIMIYVMEVGFWTSQTLLLFYILFLVNGGEIRLYIVLACLLGFSMYQAILSYYYKKLLEHFIRIALSIYRFFSRLIQVFIISPIKGIVMVIYTIFIWVLKLFLSLLLFVLTVIVTPIQWLLRGFYQLLPKKVQGILLQIAGFYSTIKNNLSKVWENIRWKRR</sequence>
<keyword evidence="1" id="KW-0472">Membrane</keyword>
<name>A0A1M5W717_9BACI</name>
<keyword evidence="1" id="KW-0812">Transmembrane</keyword>
<reference evidence="3" key="1">
    <citation type="submission" date="2016-11" db="EMBL/GenBank/DDBJ databases">
        <authorList>
            <person name="Varghese N."/>
            <person name="Submissions S."/>
        </authorList>
    </citation>
    <scope>NUCLEOTIDE SEQUENCE [LARGE SCALE GENOMIC DNA]</scope>
    <source>
        <strain evidence="3">CGMCC 1.6496</strain>
    </source>
</reference>
<dbReference type="RefSeq" id="WP_073011474.1">
    <property type="nucleotide sequence ID" value="NZ_FQXD01000015.1"/>
</dbReference>
<dbReference type="Pfam" id="PF09578">
    <property type="entry name" value="Spore_YabQ"/>
    <property type="match status" value="1"/>
</dbReference>
<evidence type="ECO:0000313" key="2">
    <source>
        <dbReference type="EMBL" id="SHH83218.1"/>
    </source>
</evidence>
<dbReference type="AlphaFoldDB" id="A0A1M5W717"/>
<evidence type="ECO:0000256" key="1">
    <source>
        <dbReference type="SAM" id="Phobius"/>
    </source>
</evidence>
<dbReference type="EMBL" id="FQXD01000015">
    <property type="protein sequence ID" value="SHH83218.1"/>
    <property type="molecule type" value="Genomic_DNA"/>
</dbReference>
<feature type="transmembrane region" description="Helical" evidence="1">
    <location>
        <begin position="39"/>
        <end position="62"/>
    </location>
</feature>
<keyword evidence="3" id="KW-1185">Reference proteome</keyword>
<protein>
    <submittedName>
        <fullName evidence="2">Spore cortex biosynthesis protein YabQ</fullName>
    </submittedName>
</protein>
<proteinExistence type="predicted"/>
<feature type="transmembrane region" description="Helical" evidence="1">
    <location>
        <begin position="6"/>
        <end position="27"/>
    </location>
</feature>
<feature type="transmembrane region" description="Helical" evidence="1">
    <location>
        <begin position="112"/>
        <end position="132"/>
    </location>
</feature>
<accession>A0A1M5W717</accession>
<dbReference type="NCBIfam" id="TIGR02893">
    <property type="entry name" value="spore_yabQ"/>
    <property type="match status" value="1"/>
</dbReference>
<gene>
    <name evidence="2" type="ORF">SAMN05421807_11520</name>
</gene>
<dbReference type="Proteomes" id="UP000184079">
    <property type="component" value="Unassembled WGS sequence"/>
</dbReference>
<feature type="transmembrane region" description="Helical" evidence="1">
    <location>
        <begin position="138"/>
        <end position="158"/>
    </location>
</feature>
<dbReference type="InterPro" id="IPR019074">
    <property type="entry name" value="YabQ"/>
</dbReference>
<dbReference type="OrthoDB" id="1653819at2"/>
<feature type="transmembrane region" description="Helical" evidence="1">
    <location>
        <begin position="68"/>
        <end position="91"/>
    </location>
</feature>
<evidence type="ECO:0000313" key="3">
    <source>
        <dbReference type="Proteomes" id="UP000184079"/>
    </source>
</evidence>
<keyword evidence="1" id="KW-1133">Transmembrane helix</keyword>
<organism evidence="2 3">
    <name type="scientific">Virgibacillus chiguensis</name>
    <dbReference type="NCBI Taxonomy" id="411959"/>
    <lineage>
        <taxon>Bacteria</taxon>
        <taxon>Bacillati</taxon>
        <taxon>Bacillota</taxon>
        <taxon>Bacilli</taxon>
        <taxon>Bacillales</taxon>
        <taxon>Bacillaceae</taxon>
        <taxon>Virgibacillus</taxon>
    </lineage>
</organism>